<dbReference type="GO" id="GO:0003677">
    <property type="term" value="F:DNA binding"/>
    <property type="evidence" value="ECO:0007669"/>
    <property type="project" value="InterPro"/>
</dbReference>
<dbReference type="InterPro" id="IPR003583">
    <property type="entry name" value="Hlx-hairpin-Hlx_DNA-bd_motif"/>
</dbReference>
<proteinExistence type="predicted"/>
<dbReference type="PANTHER" id="PTHR21180:SF32">
    <property type="entry name" value="ENDONUCLEASE_EXONUCLEASE_PHOSPHATASE FAMILY DOMAIN-CONTAINING PROTEIN 1"/>
    <property type="match status" value="1"/>
</dbReference>
<dbReference type="Gene3D" id="3.10.560.10">
    <property type="entry name" value="Outer membrane lipoprotein wza domain like"/>
    <property type="match status" value="1"/>
</dbReference>
<dbReference type="Pfam" id="PF12836">
    <property type="entry name" value="HHH_3"/>
    <property type="match status" value="1"/>
</dbReference>
<dbReference type="InterPro" id="IPR010994">
    <property type="entry name" value="RuvA_2-like"/>
</dbReference>
<reference evidence="2" key="1">
    <citation type="submission" date="2014-06" db="EMBL/GenBank/DDBJ databases">
        <title>Key roles for freshwater Actinobacteria revealed by deep metagenomic sequencing.</title>
        <authorList>
            <person name="Ghai R."/>
            <person name="Mizuno C.M."/>
            <person name="Picazo A."/>
            <person name="Camacho A."/>
            <person name="Rodriguez-Valera F."/>
        </authorList>
    </citation>
    <scope>NUCLEOTIDE SEQUENCE</scope>
</reference>
<feature type="domain" description="Helix-hairpin-helix DNA-binding motif class 1" evidence="1">
    <location>
        <begin position="183"/>
        <end position="202"/>
    </location>
</feature>
<dbReference type="SUPFAM" id="SSF47781">
    <property type="entry name" value="RuvA domain 2-like"/>
    <property type="match status" value="1"/>
</dbReference>
<dbReference type="PANTHER" id="PTHR21180">
    <property type="entry name" value="ENDONUCLEASE/EXONUCLEASE/PHOSPHATASE FAMILY DOMAIN-CONTAINING PROTEIN 1"/>
    <property type="match status" value="1"/>
</dbReference>
<organism evidence="2">
    <name type="scientific">freshwater metagenome</name>
    <dbReference type="NCBI Taxonomy" id="449393"/>
    <lineage>
        <taxon>unclassified sequences</taxon>
        <taxon>metagenomes</taxon>
        <taxon>ecological metagenomes</taxon>
    </lineage>
</organism>
<dbReference type="InterPro" id="IPR051675">
    <property type="entry name" value="Endo/Exo/Phosphatase_dom_1"/>
</dbReference>
<dbReference type="GO" id="GO:0006281">
    <property type="term" value="P:DNA repair"/>
    <property type="evidence" value="ECO:0007669"/>
    <property type="project" value="InterPro"/>
</dbReference>
<gene>
    <name evidence="2" type="ORF">GM51_6655</name>
</gene>
<name>A0A094Q7L9_9ZZZZ</name>
<evidence type="ECO:0000259" key="1">
    <source>
        <dbReference type="SMART" id="SM00278"/>
    </source>
</evidence>
<dbReference type="GO" id="GO:0015627">
    <property type="term" value="C:type II protein secretion system complex"/>
    <property type="evidence" value="ECO:0007669"/>
    <property type="project" value="TreeGrafter"/>
</dbReference>
<dbReference type="Gene3D" id="1.10.150.320">
    <property type="entry name" value="Photosystem II 12 kDa extrinsic protein"/>
    <property type="match status" value="1"/>
</dbReference>
<comment type="caution">
    <text evidence="2">The sequence shown here is derived from an EMBL/GenBank/DDBJ whole genome shotgun (WGS) entry which is preliminary data.</text>
</comment>
<dbReference type="AlphaFoldDB" id="A0A094Q7L9"/>
<evidence type="ECO:0000313" key="2">
    <source>
        <dbReference type="EMBL" id="KGA19387.1"/>
    </source>
</evidence>
<dbReference type="GO" id="GO:0015628">
    <property type="term" value="P:protein secretion by the type II secretion system"/>
    <property type="evidence" value="ECO:0007669"/>
    <property type="project" value="TreeGrafter"/>
</dbReference>
<dbReference type="Pfam" id="PF10531">
    <property type="entry name" value="SLBB"/>
    <property type="match status" value="1"/>
</dbReference>
<accession>A0A094Q7L9</accession>
<dbReference type="SMART" id="SM00278">
    <property type="entry name" value="HhH1"/>
    <property type="match status" value="2"/>
</dbReference>
<feature type="domain" description="Helix-hairpin-helix DNA-binding motif class 1" evidence="1">
    <location>
        <begin position="153"/>
        <end position="172"/>
    </location>
</feature>
<dbReference type="EMBL" id="JNSL01000031">
    <property type="protein sequence ID" value="KGA19387.1"/>
    <property type="molecule type" value="Genomic_DNA"/>
</dbReference>
<dbReference type="InterPro" id="IPR019554">
    <property type="entry name" value="Soluble_ligand-bd"/>
</dbReference>
<sequence>MLVGVVVVGVAIVVSVATGSSSRTIPAVVPTELLSTAEPGVLDKATSETPFASSGENEFYVHVVGGVVRPGLYRLAPGSRIIDAVMAAGGLAPDGSQCQVNLARAVTDGEQVVVPQAPPGTPCRAVSAGAGSVSSAPGSAAVGVVSLSTATRDELDTLPGIGPALAQRIIDFREANGGFRSVDQLNEVSGIGPKVLANIAPLITP</sequence>
<protein>
    <recommendedName>
        <fullName evidence="1">Helix-hairpin-helix DNA-binding motif class 1 domain-containing protein</fullName>
    </recommendedName>
</protein>